<evidence type="ECO:0000313" key="3">
    <source>
        <dbReference type="EMBL" id="SDX21781.1"/>
    </source>
</evidence>
<keyword evidence="1 2" id="KW-0378">Hydrolase</keyword>
<dbReference type="Pfam" id="PF13563">
    <property type="entry name" value="2_5_RNA_ligase2"/>
    <property type="match status" value="1"/>
</dbReference>
<protein>
    <recommendedName>
        <fullName evidence="2">RNA 2',3'-cyclic phosphodiesterase</fullName>
        <shortName evidence="2">RNA 2',3'-CPDase</shortName>
        <ecNumber evidence="2">3.1.4.58</ecNumber>
    </recommendedName>
</protein>
<feature type="short sequence motif" description="HXTX 2" evidence="2">
    <location>
        <begin position="122"/>
        <end position="125"/>
    </location>
</feature>
<comment type="function">
    <text evidence="2">Hydrolyzes RNA 2',3'-cyclic phosphodiester to an RNA 2'-phosphomonoester.</text>
</comment>
<dbReference type="PANTHER" id="PTHR35561">
    <property type="entry name" value="RNA 2',3'-CYCLIC PHOSPHODIESTERASE"/>
    <property type="match status" value="1"/>
</dbReference>
<dbReference type="NCBIfam" id="TIGR02258">
    <property type="entry name" value="2_5_ligase"/>
    <property type="match status" value="1"/>
</dbReference>
<feature type="active site" description="Proton donor" evidence="2">
    <location>
        <position position="40"/>
    </location>
</feature>
<dbReference type="HAMAP" id="MF_01940">
    <property type="entry name" value="RNA_CPDase"/>
    <property type="match status" value="1"/>
</dbReference>
<dbReference type="Gene3D" id="3.90.1140.10">
    <property type="entry name" value="Cyclic phosphodiesterase"/>
    <property type="match status" value="1"/>
</dbReference>
<feature type="active site" description="Proton acceptor" evidence="2">
    <location>
        <position position="122"/>
    </location>
</feature>
<dbReference type="InterPro" id="IPR004175">
    <property type="entry name" value="RNA_CPDase"/>
</dbReference>
<dbReference type="STRING" id="1058.SAMN05421783_11779"/>
<dbReference type="GO" id="GO:0008664">
    <property type="term" value="F:RNA 2',3'-cyclic 3'-phosphodiesterase activity"/>
    <property type="evidence" value="ECO:0007669"/>
    <property type="project" value="UniProtKB-EC"/>
</dbReference>
<gene>
    <name evidence="3" type="ORF">SAMN05421783_11779</name>
</gene>
<name>A0A1H2ZWY9_THIRO</name>
<dbReference type="Proteomes" id="UP000198816">
    <property type="component" value="Unassembled WGS sequence"/>
</dbReference>
<dbReference type="InterPro" id="IPR009097">
    <property type="entry name" value="Cyclic_Pdiesterase"/>
</dbReference>
<keyword evidence="4" id="KW-1185">Reference proteome</keyword>
<accession>A0A1H2ZWY9</accession>
<feature type="short sequence motif" description="HXTX 1" evidence="2">
    <location>
        <begin position="40"/>
        <end position="43"/>
    </location>
</feature>
<dbReference type="GO" id="GO:0016874">
    <property type="term" value="F:ligase activity"/>
    <property type="evidence" value="ECO:0007669"/>
    <property type="project" value="UniProtKB-KW"/>
</dbReference>
<proteinExistence type="inferred from homology"/>
<keyword evidence="3" id="KW-0436">Ligase</keyword>
<dbReference type="RefSeq" id="WP_175534670.1">
    <property type="nucleotide sequence ID" value="NZ_FNNZ01000017.1"/>
</dbReference>
<dbReference type="EC" id="3.1.4.58" evidence="2"/>
<evidence type="ECO:0000313" key="4">
    <source>
        <dbReference type="Proteomes" id="UP000198816"/>
    </source>
</evidence>
<reference evidence="4" key="1">
    <citation type="submission" date="2016-10" db="EMBL/GenBank/DDBJ databases">
        <authorList>
            <person name="Varghese N."/>
            <person name="Submissions S."/>
        </authorList>
    </citation>
    <scope>NUCLEOTIDE SEQUENCE [LARGE SCALE GENOMIC DNA]</scope>
    <source>
        <strain evidence="4">DSM 217</strain>
    </source>
</reference>
<comment type="catalytic activity">
    <reaction evidence="2">
        <text>a 3'-end 2',3'-cyclophospho-ribonucleotide-RNA + H2O = a 3'-end 2'-phospho-ribonucleotide-RNA + H(+)</text>
        <dbReference type="Rhea" id="RHEA:11828"/>
        <dbReference type="Rhea" id="RHEA-COMP:10464"/>
        <dbReference type="Rhea" id="RHEA-COMP:17353"/>
        <dbReference type="ChEBI" id="CHEBI:15377"/>
        <dbReference type="ChEBI" id="CHEBI:15378"/>
        <dbReference type="ChEBI" id="CHEBI:83064"/>
        <dbReference type="ChEBI" id="CHEBI:173113"/>
        <dbReference type="EC" id="3.1.4.58"/>
    </reaction>
</comment>
<evidence type="ECO:0000256" key="2">
    <source>
        <dbReference type="HAMAP-Rule" id="MF_01940"/>
    </source>
</evidence>
<dbReference type="PANTHER" id="PTHR35561:SF1">
    <property type="entry name" value="RNA 2',3'-CYCLIC PHOSPHODIESTERASE"/>
    <property type="match status" value="1"/>
</dbReference>
<dbReference type="EMBL" id="FNNZ01000017">
    <property type="protein sequence ID" value="SDX21781.1"/>
    <property type="molecule type" value="Genomic_DNA"/>
</dbReference>
<dbReference type="SUPFAM" id="SSF55144">
    <property type="entry name" value="LigT-like"/>
    <property type="match status" value="1"/>
</dbReference>
<dbReference type="AlphaFoldDB" id="A0A1H2ZWY9"/>
<evidence type="ECO:0000256" key="1">
    <source>
        <dbReference type="ARBA" id="ARBA00022801"/>
    </source>
</evidence>
<comment type="similarity">
    <text evidence="2">Belongs to the 2H phosphoesterase superfamily. ThpR family.</text>
</comment>
<organism evidence="3 4">
    <name type="scientific">Thiocapsa roseopersicina</name>
    <dbReference type="NCBI Taxonomy" id="1058"/>
    <lineage>
        <taxon>Bacteria</taxon>
        <taxon>Pseudomonadati</taxon>
        <taxon>Pseudomonadota</taxon>
        <taxon>Gammaproteobacteria</taxon>
        <taxon>Chromatiales</taxon>
        <taxon>Chromatiaceae</taxon>
        <taxon>Thiocapsa</taxon>
    </lineage>
</organism>
<dbReference type="GO" id="GO:0004113">
    <property type="term" value="F:2',3'-cyclic-nucleotide 3'-phosphodiesterase activity"/>
    <property type="evidence" value="ECO:0007669"/>
    <property type="project" value="InterPro"/>
</dbReference>
<sequence length="170" mass="18601">MSERWFFALWPDEAVRDAVAARIPALLPVGARATHPSDLHLTLAFLGPLASDVLGCAERAADRIRAAAFDLEIDRVGHFARARVLWCAPASPPDALPALVADLQEQLSTCGLAADPRPYRPHITLARKAAAAPVSEWPTPIRWSVRELVLAAGYGGPGPRYRVRRRWTLI</sequence>